<dbReference type="GeneTree" id="ENSGT00390000014274"/>
<dbReference type="Bgee" id="ENSMUSG00000040473">
    <property type="expression patterns" value="Expressed in spermatid and 185 other cell types or tissues"/>
</dbReference>
<dbReference type="Pfam" id="PF21049">
    <property type="entry name" value="CFA69_ARM_rpt"/>
    <property type="match status" value="1"/>
</dbReference>
<evidence type="ECO:0000256" key="1">
    <source>
        <dbReference type="SAM" id="MobiDB-lite"/>
    </source>
</evidence>
<evidence type="ECO:0000313" key="3">
    <source>
        <dbReference type="Ensembl" id="ENSMUSP00000143393.2"/>
    </source>
</evidence>
<organism evidence="3 5">
    <name type="scientific">Mus musculus</name>
    <name type="common">Mouse</name>
    <dbReference type="NCBI Taxonomy" id="10090"/>
    <lineage>
        <taxon>Eukaryota</taxon>
        <taxon>Metazoa</taxon>
        <taxon>Chordata</taxon>
        <taxon>Craniata</taxon>
        <taxon>Vertebrata</taxon>
        <taxon>Euteleostomi</taxon>
        <taxon>Mammalia</taxon>
        <taxon>Eutheria</taxon>
        <taxon>Euarchontoglires</taxon>
        <taxon>Glires</taxon>
        <taxon>Rodentia</taxon>
        <taxon>Myomorpha</taxon>
        <taxon>Muroidea</taxon>
        <taxon>Muridae</taxon>
        <taxon>Murinae</taxon>
        <taxon>Mus</taxon>
        <taxon>Mus</taxon>
    </lineage>
</organism>
<dbReference type="MGI" id="MGI:2443778">
    <property type="gene designation" value="Cfap69"/>
</dbReference>
<gene>
    <name evidence="3 4" type="primary">Cfap69</name>
</gene>
<dbReference type="Ensembl" id="ENSMUST00000196165.5">
    <property type="protein sequence ID" value="ENSMUSP00000143393.2"/>
    <property type="gene ID" value="ENSMUSG00000040473.16"/>
</dbReference>
<feature type="domain" description="Cilia- and flagella-associated protein 69 ARM repeats" evidence="2">
    <location>
        <begin position="47"/>
        <end position="514"/>
    </location>
</feature>
<dbReference type="Proteomes" id="UP000000589">
    <property type="component" value="Chromosome 5"/>
</dbReference>
<reference evidence="3" key="4">
    <citation type="submission" date="2025-09" db="UniProtKB">
        <authorList>
            <consortium name="Ensembl"/>
        </authorList>
    </citation>
    <scope>IDENTIFICATION</scope>
    <source>
        <strain evidence="3">C57BL/6J</strain>
    </source>
</reference>
<dbReference type="AGR" id="MGI:2443778"/>
<protein>
    <submittedName>
        <fullName evidence="3">Cilia and flagella associated protein 69</fullName>
    </submittedName>
</protein>
<proteinExistence type="evidence at protein level"/>
<name>A0A0G2JG21_MOUSE</name>
<dbReference type="ExpressionAtlas" id="A0A0G2JG21">
    <property type="expression patterns" value="baseline and differential"/>
</dbReference>
<dbReference type="Antibodypedia" id="67513">
    <property type="antibodies" value="62 antibodies from 16 providers"/>
</dbReference>
<dbReference type="SMR" id="A0A0G2JG21"/>
<keyword evidence="5" id="KW-1185">Reference proteome</keyword>
<dbReference type="PANTHER" id="PTHR14716:SF0">
    <property type="entry name" value="CILIA- AND FLAGELLA-ASSOCIATED PROTEIN 69"/>
    <property type="match status" value="1"/>
</dbReference>
<evidence type="ECO:0000313" key="5">
    <source>
        <dbReference type="Proteomes" id="UP000000589"/>
    </source>
</evidence>
<reference evidence="3" key="3">
    <citation type="submission" date="2025-08" db="UniProtKB">
        <authorList>
            <consortium name="Ensembl"/>
        </authorList>
    </citation>
    <scope>IDENTIFICATION</scope>
    <source>
        <strain evidence="3">C57BL/6J</strain>
    </source>
</reference>
<keyword evidence="6" id="KW-1267">Proteomics identification</keyword>
<evidence type="ECO:0007829" key="6">
    <source>
        <dbReference type="ProteomicsDB" id="A0A0G2JG21"/>
    </source>
</evidence>
<feature type="compositionally biased region" description="Low complexity" evidence="1">
    <location>
        <begin position="1"/>
        <end position="16"/>
    </location>
</feature>
<accession>A0A0G2JG21</accession>
<dbReference type="PANTHER" id="PTHR14716">
    <property type="entry name" value="CILIA- AND FLAGELLA-ASSOCIATED PROTEIN 69"/>
    <property type="match status" value="1"/>
</dbReference>
<evidence type="ECO:0000259" key="2">
    <source>
        <dbReference type="Pfam" id="PF21049"/>
    </source>
</evidence>
<dbReference type="InterPro" id="IPR048733">
    <property type="entry name" value="CFA69_ARM_dom"/>
</dbReference>
<dbReference type="VEuPathDB" id="HostDB:ENSMUSG00000040473"/>
<dbReference type="InterPro" id="IPR011989">
    <property type="entry name" value="ARM-like"/>
</dbReference>
<feature type="region of interest" description="Disordered" evidence="1">
    <location>
        <begin position="1"/>
        <end position="25"/>
    </location>
</feature>
<reference evidence="3 5" key="1">
    <citation type="journal article" date="2009" name="PLoS Biol.">
        <title>Lineage-specific biology revealed by a finished genome assembly of the mouse.</title>
        <authorList>
            <consortium name="Mouse Genome Sequencing Consortium"/>
            <person name="Church D.M."/>
            <person name="Goodstadt L."/>
            <person name="Hillier L.W."/>
            <person name="Zody M.C."/>
            <person name="Goldstein S."/>
            <person name="She X."/>
            <person name="Bult C.J."/>
            <person name="Agarwala R."/>
            <person name="Cherry J.L."/>
            <person name="DiCuccio M."/>
            <person name="Hlavina W."/>
            <person name="Kapustin Y."/>
            <person name="Meric P."/>
            <person name="Maglott D."/>
            <person name="Birtle Z."/>
            <person name="Marques A.C."/>
            <person name="Graves T."/>
            <person name="Zhou S."/>
            <person name="Teague B."/>
            <person name="Potamousis K."/>
            <person name="Churas C."/>
            <person name="Place M."/>
            <person name="Herschleb J."/>
            <person name="Runnheim R."/>
            <person name="Forrest D."/>
            <person name="Amos-Landgraf J."/>
            <person name="Schwartz D.C."/>
            <person name="Cheng Z."/>
            <person name="Lindblad-Toh K."/>
            <person name="Eichler E.E."/>
            <person name="Ponting C.P."/>
        </authorList>
    </citation>
    <scope>NUCLEOTIDE SEQUENCE [LARGE SCALE GENOMIC DNA]</scope>
    <source>
        <strain evidence="3 5">C57BL/6J</strain>
    </source>
</reference>
<dbReference type="Gene3D" id="1.25.10.10">
    <property type="entry name" value="Leucine-rich Repeat Variant"/>
    <property type="match status" value="1"/>
</dbReference>
<reference evidence="3 5" key="2">
    <citation type="journal article" date="2011" name="PLoS Biol.">
        <title>Modernizing reference genome assemblies.</title>
        <authorList>
            <person name="Church D.M."/>
            <person name="Schneider V.A."/>
            <person name="Graves T."/>
            <person name="Auger K."/>
            <person name="Cunningham F."/>
            <person name="Bouk N."/>
            <person name="Chen H.C."/>
            <person name="Agarwala R."/>
            <person name="McLaren W.M."/>
            <person name="Ritchie G.R."/>
            <person name="Albracht D."/>
            <person name="Kremitzki M."/>
            <person name="Rock S."/>
            <person name="Kotkiewicz H."/>
            <person name="Kremitzki C."/>
            <person name="Wollam A."/>
            <person name="Trani L."/>
            <person name="Fulton L."/>
            <person name="Fulton R."/>
            <person name="Matthews L."/>
            <person name="Whitehead S."/>
            <person name="Chow W."/>
            <person name="Torrance J."/>
            <person name="Dunn M."/>
            <person name="Harden G."/>
            <person name="Threadgold G."/>
            <person name="Wood J."/>
            <person name="Collins J."/>
            <person name="Heath P."/>
            <person name="Griffiths G."/>
            <person name="Pelan S."/>
            <person name="Grafham D."/>
            <person name="Eichler E.E."/>
            <person name="Weinstock G."/>
            <person name="Mardis E.R."/>
            <person name="Wilson R.K."/>
            <person name="Howe K."/>
            <person name="Flicek P."/>
            <person name="Hubbard T."/>
        </authorList>
    </citation>
    <scope>NUCLEOTIDE SEQUENCE [LARGE SCALE GENOMIC DNA]</scope>
    <source>
        <strain evidence="3 5">C57BL/6J</strain>
    </source>
</reference>
<dbReference type="AlphaFoldDB" id="A0A0G2JG21"/>
<dbReference type="ProteomicsDB" id="347654"/>
<evidence type="ECO:0000313" key="4">
    <source>
        <dbReference type="MGI" id="MGI:2443778"/>
    </source>
</evidence>
<sequence>MSTAEASATTADAAEAGGRTKTGSPRTIPVFGVAIPDGEMQGIFKPMDLNRIIKVLEEEDKDVSEEKQLNYIKKLIHCYQNGFPLRDLAQIFKILSLCAEKIEKQPCFVEPASDIIKLCGLPFLKKKVSDEITYTEDTANSFALLGELMKIPSSALRIQICKCIVDFYHAEPLKKHIPGYQQVSSSYKIKMVEVGGLAKAMVQSALLLENQLVEKLWVLKVLQHLSTSGVNCTLMVKAQAASGICAHLNDPDPSGQLLFRSSEVLWNLLEKSSKEEIIQQLSNLECLLALKEVFKNLFVRGHSHYERQLRNDILVITTIIAQNPGAPMIECGFTRDLILFATFNEVKSQNPLVKSLKLFNCYEDFELKKLLFNIIVILCKDLATVQLLIDGKVILALFTYVKKPERLKIMEWSAAQYEELQLHAIATLSSVAPLLIEEYMSCHGNSRILAFLEWCGHEDSYFIHGNSFHGTGGRGNKFAQMRYTLRLLRAMVYLEDETVNKDLCERGVIHQLIDTKRPLFTSFQEEQKTMPLPANCPSIAVMDVAENIRAKIYAVLDKLDFENLPGLSAEDFVTLCIIHRYFDFKIGEIWNEVSEEIKLEKLRLVTTDEKSLNSIIAATENIGKMVASLQSEMIENQALQDVQNEQRVYAKIQATHKQREQANKSWENFLARTSNAKTLKKAKKLQEKAIESSRYTERPQNATFHQTVIKGLNTTVPSGRVVTVQSTPTRLLGGPLADTDIALKKLPIRGGALQRVKVKPPLNDPKKSIPT</sequence>
<dbReference type="InterPro" id="IPR048732">
    <property type="entry name" value="CFA69"/>
</dbReference>